<dbReference type="EMBL" id="MPDP01000022">
    <property type="protein sequence ID" value="KAK1494123.1"/>
    <property type="molecule type" value="Genomic_DNA"/>
</dbReference>
<accession>A0AAJ0DN41</accession>
<evidence type="ECO:0000313" key="2">
    <source>
        <dbReference type="Proteomes" id="UP001239213"/>
    </source>
</evidence>
<proteinExistence type="predicted"/>
<keyword evidence="2" id="KW-1185">Reference proteome</keyword>
<dbReference type="Proteomes" id="UP001239213">
    <property type="component" value="Unassembled WGS sequence"/>
</dbReference>
<reference evidence="1" key="1">
    <citation type="submission" date="2016-11" db="EMBL/GenBank/DDBJ databases">
        <title>The genome sequence of Colletotrichum cuscutae.</title>
        <authorList>
            <person name="Baroncelli R."/>
        </authorList>
    </citation>
    <scope>NUCLEOTIDE SEQUENCE</scope>
    <source>
        <strain evidence="1">IMI 304802</strain>
    </source>
</reference>
<name>A0AAJ0DN41_9PEZI</name>
<feature type="non-terminal residue" evidence="1">
    <location>
        <position position="1"/>
    </location>
</feature>
<protein>
    <recommendedName>
        <fullName evidence="3">F-box domain-containing protein</fullName>
    </recommendedName>
</protein>
<dbReference type="AlphaFoldDB" id="A0AAJ0DN41"/>
<evidence type="ECO:0008006" key="3">
    <source>
        <dbReference type="Google" id="ProtNLM"/>
    </source>
</evidence>
<evidence type="ECO:0000313" key="1">
    <source>
        <dbReference type="EMBL" id="KAK1494123.1"/>
    </source>
</evidence>
<organism evidence="1 2">
    <name type="scientific">Colletotrichum cuscutae</name>
    <dbReference type="NCBI Taxonomy" id="1209917"/>
    <lineage>
        <taxon>Eukaryota</taxon>
        <taxon>Fungi</taxon>
        <taxon>Dikarya</taxon>
        <taxon>Ascomycota</taxon>
        <taxon>Pezizomycotina</taxon>
        <taxon>Sordariomycetes</taxon>
        <taxon>Hypocreomycetidae</taxon>
        <taxon>Glomerellales</taxon>
        <taxon>Glomerellaceae</taxon>
        <taxon>Colletotrichum</taxon>
        <taxon>Colletotrichum acutatum species complex</taxon>
    </lineage>
</organism>
<gene>
    <name evidence="1" type="ORF">CCUS01_13790</name>
</gene>
<sequence length="343" mass="39883">HVDAAKLKEEQTHSTGPPVRTFPFGQLSFDLQYAVLRFCDYPTATLLTSTNRHFYEALHPKIEYAIPASERLEVIQRVDRDHRNEQRAHTQTFRKSRRCWTCAIENNYYADLEPVKKDRVPYFPCHGCGFLGTEFNRCRGNRASGIVVNRQCHKDKKFSPLELLSGEILRLIIGQLDYLDAIHLRIASCSMMHQVKLDWVAIYRRFTFVFAREAPLVELVYREIFESVDESLGPESREMLGKTYTCLCYSCFKVKPAAKFLDKTLQFIGEEPDRFWRRRCRHCCTIAAGEPEILDEWYRRHLCSDCGLMKAKGEACLGCLKTSGARESMHAITKMSRSWNDKR</sequence>
<comment type="caution">
    <text evidence="1">The sequence shown here is derived from an EMBL/GenBank/DDBJ whole genome shotgun (WGS) entry which is preliminary data.</text>
</comment>